<feature type="region of interest" description="Disordered" evidence="1">
    <location>
        <begin position="122"/>
        <end position="180"/>
    </location>
</feature>
<dbReference type="EMBL" id="AP018868">
    <property type="protein sequence ID" value="BBF89648.1"/>
    <property type="molecule type" value="Genomic_DNA"/>
</dbReference>
<gene>
    <name evidence="2" type="primary">BBa0083C03.4</name>
</gene>
<proteinExistence type="predicted"/>
<feature type="compositionally biased region" description="Polar residues" evidence="1">
    <location>
        <begin position="122"/>
        <end position="131"/>
    </location>
</feature>
<reference evidence="2" key="1">
    <citation type="submission" date="2018-08" db="EMBL/GenBank/DDBJ databases">
        <title>Oryza nivara genomic DNA, chromosome 11, BAC clone:BBa0083C03.</title>
        <authorList>
            <person name="Wu J."/>
            <person name="Kanamori H."/>
        </authorList>
    </citation>
    <scope>NUCLEOTIDE SEQUENCE</scope>
    <source>
        <strain evidence="2">W0106</strain>
    </source>
</reference>
<name>A0A679BDD1_ORYNI</name>
<protein>
    <submittedName>
        <fullName evidence="2">Retrotransposon protein-like</fullName>
    </submittedName>
</protein>
<sequence length="228" mass="24752">MRRSQRQKTVPVRYTGAFASVTAALEREWEKAVEESDLARATETLDKQWAEMAKTSTAAGGNETTQEERIAGAVVEETGKTPMSDVELAELVQAQGAVMVSKGQYEELQKELQRLQTLHNQTVGAGGSSDQCAIPGAREKQSDQAKGDAQGENKEGESTKATQAQDLPRTQAPSQVQNPSQAQIPILTQNTPQAQITIPTQNLAQTLIPSQNQIPIQTHISFQPHIPI</sequence>
<feature type="compositionally biased region" description="Polar residues" evidence="1">
    <location>
        <begin position="171"/>
        <end position="180"/>
    </location>
</feature>
<feature type="compositionally biased region" description="Basic and acidic residues" evidence="1">
    <location>
        <begin position="137"/>
        <end position="158"/>
    </location>
</feature>
<organism evidence="2">
    <name type="scientific">Oryza nivara</name>
    <name type="common">Indian wild rice</name>
    <name type="synonym">Oryza sativa f. spontanea</name>
    <dbReference type="NCBI Taxonomy" id="4536"/>
    <lineage>
        <taxon>Eukaryota</taxon>
        <taxon>Viridiplantae</taxon>
        <taxon>Streptophyta</taxon>
        <taxon>Embryophyta</taxon>
        <taxon>Tracheophyta</taxon>
        <taxon>Spermatophyta</taxon>
        <taxon>Magnoliopsida</taxon>
        <taxon>Liliopsida</taxon>
        <taxon>Poales</taxon>
        <taxon>Poaceae</taxon>
        <taxon>BOP clade</taxon>
        <taxon>Oryzoideae</taxon>
        <taxon>Oryzeae</taxon>
        <taxon>Oryzinae</taxon>
        <taxon>Oryza</taxon>
    </lineage>
</organism>
<accession>A0A679BDD1</accession>
<evidence type="ECO:0000313" key="2">
    <source>
        <dbReference type="EMBL" id="BBF89648.1"/>
    </source>
</evidence>
<dbReference type="AlphaFoldDB" id="A0A679BDD1"/>
<evidence type="ECO:0000256" key="1">
    <source>
        <dbReference type="SAM" id="MobiDB-lite"/>
    </source>
</evidence>